<evidence type="ECO:0000313" key="1">
    <source>
        <dbReference type="EMBL" id="EDO14067.1"/>
    </source>
</evidence>
<evidence type="ECO:0000313" key="2">
    <source>
        <dbReference type="Proteomes" id="UP000005475"/>
    </source>
</evidence>
<dbReference type="Proteomes" id="UP000005475">
    <property type="component" value="Unassembled WGS sequence"/>
</dbReference>
<sequence>MYYPYFHSGFKQISYFIWVTIQKYDKFDQLCRKTKHASIHIEHPDTSRIHKSVNIKHTRQ</sequence>
<gene>
    <name evidence="1" type="ORF">BACOVA_00262</name>
</gene>
<accession>A0AAN3ACJ7</accession>
<comment type="caution">
    <text evidence="1">The sequence shown here is derived from an EMBL/GenBank/DDBJ whole genome shotgun (WGS) entry which is preliminary data.</text>
</comment>
<reference evidence="1 2" key="1">
    <citation type="submission" date="2007-03" db="EMBL/GenBank/DDBJ databases">
        <authorList>
            <person name="Fulton L."/>
            <person name="Clifton S."/>
            <person name="Fulton B."/>
            <person name="Xu J."/>
            <person name="Minx P."/>
            <person name="Pepin K.H."/>
            <person name="Johnson M."/>
            <person name="Thiruvilangam P."/>
            <person name="Bhonagiri V."/>
            <person name="Nash W.E."/>
            <person name="Mardis E.R."/>
            <person name="Wilson R.K."/>
        </authorList>
    </citation>
    <scope>NUCLEOTIDE SEQUENCE [LARGE SCALE GENOMIC DNA]</scope>
    <source>
        <strain evidence="2">ATCC 8483 / DSM 1896 / JCM 5824 / BCRC 10623 / CCUG 4943 / NCTC 11153</strain>
    </source>
</reference>
<organism evidence="1 2">
    <name type="scientific">Bacteroides ovatus (strain ATCC 8483 / DSM 1896 / JCM 5824 / BCRC 10623 / CCUG 4943 / NCTC 11153)</name>
    <dbReference type="NCBI Taxonomy" id="411476"/>
    <lineage>
        <taxon>Bacteria</taxon>
        <taxon>Pseudomonadati</taxon>
        <taxon>Bacteroidota</taxon>
        <taxon>Bacteroidia</taxon>
        <taxon>Bacteroidales</taxon>
        <taxon>Bacteroidaceae</taxon>
        <taxon>Bacteroides</taxon>
    </lineage>
</organism>
<name>A0AAN3ACJ7_BACO1</name>
<reference evidence="2" key="2">
    <citation type="submission" date="2007-04" db="EMBL/GenBank/DDBJ databases">
        <title>Draft genome sequence of Bacteroides ovatus (ATCC 8483).</title>
        <authorList>
            <person name="Sudarsanam P."/>
            <person name="Ley R."/>
            <person name="Guruge J."/>
            <person name="Turnbaugh P.J."/>
            <person name="Mahowald M."/>
            <person name="Liep D."/>
            <person name="Gordon J."/>
        </authorList>
    </citation>
    <scope>NUCLEOTIDE SEQUENCE [LARGE SCALE GENOMIC DNA]</scope>
    <source>
        <strain evidence="2">ATCC 8483 / DSM 1896 / JCM 5824 / BCRC 10623 / CCUG 4943 / NCTC 11153</strain>
    </source>
</reference>
<protein>
    <submittedName>
        <fullName evidence="1">Uncharacterized protein</fullName>
    </submittedName>
</protein>
<proteinExistence type="predicted"/>
<dbReference type="AlphaFoldDB" id="A0AAN3ACJ7"/>
<dbReference type="EMBL" id="AAXF02000029">
    <property type="protein sequence ID" value="EDO14067.1"/>
    <property type="molecule type" value="Genomic_DNA"/>
</dbReference>